<dbReference type="GO" id="GO:0005886">
    <property type="term" value="C:plasma membrane"/>
    <property type="evidence" value="ECO:0007669"/>
    <property type="project" value="UniProtKB-SubCell"/>
</dbReference>
<feature type="transmembrane region" description="Helical" evidence="12">
    <location>
        <begin position="224"/>
        <end position="244"/>
    </location>
</feature>
<evidence type="ECO:0000259" key="13">
    <source>
        <dbReference type="Pfam" id="PF01435"/>
    </source>
</evidence>
<keyword evidence="15" id="KW-1185">Reference proteome</keyword>
<dbReference type="OrthoDB" id="15218at2"/>
<keyword evidence="6 11" id="KW-0378">Hydrolase</keyword>
<accession>A0A6I1MQK1</accession>
<feature type="domain" description="Peptidase M48" evidence="13">
    <location>
        <begin position="132"/>
        <end position="306"/>
    </location>
</feature>
<dbReference type="PANTHER" id="PTHR43221">
    <property type="entry name" value="PROTEASE HTPX"/>
    <property type="match status" value="1"/>
</dbReference>
<dbReference type="AlphaFoldDB" id="A0A6I1MQK1"/>
<feature type="transmembrane region" description="Helical" evidence="12">
    <location>
        <begin position="63"/>
        <end position="91"/>
    </location>
</feature>
<dbReference type="GO" id="GO:0046872">
    <property type="term" value="F:metal ion binding"/>
    <property type="evidence" value="ECO:0007669"/>
    <property type="project" value="UniProtKB-KW"/>
</dbReference>
<name>A0A6I1MQK1_9CLOT</name>
<evidence type="ECO:0000313" key="15">
    <source>
        <dbReference type="Proteomes" id="UP000430345"/>
    </source>
</evidence>
<evidence type="ECO:0000256" key="11">
    <source>
        <dbReference type="RuleBase" id="RU003983"/>
    </source>
</evidence>
<gene>
    <name evidence="14" type="ORF">GBZ86_13585</name>
</gene>
<dbReference type="Pfam" id="PF01435">
    <property type="entry name" value="Peptidase_M48"/>
    <property type="match status" value="1"/>
</dbReference>
<evidence type="ECO:0000256" key="6">
    <source>
        <dbReference type="ARBA" id="ARBA00022801"/>
    </source>
</evidence>
<evidence type="ECO:0000256" key="12">
    <source>
        <dbReference type="SAM" id="Phobius"/>
    </source>
</evidence>
<evidence type="ECO:0000256" key="9">
    <source>
        <dbReference type="ARBA" id="ARBA00023049"/>
    </source>
</evidence>
<dbReference type="PANTHER" id="PTHR43221:SF1">
    <property type="entry name" value="PROTEASE HTPX"/>
    <property type="match status" value="1"/>
</dbReference>
<dbReference type="GO" id="GO:0006508">
    <property type="term" value="P:proteolysis"/>
    <property type="evidence" value="ECO:0007669"/>
    <property type="project" value="UniProtKB-KW"/>
</dbReference>
<comment type="cofactor">
    <cofactor evidence="11">
        <name>Zn(2+)</name>
        <dbReference type="ChEBI" id="CHEBI:29105"/>
    </cofactor>
    <text evidence="11">Binds 1 zinc ion per subunit.</text>
</comment>
<evidence type="ECO:0000256" key="8">
    <source>
        <dbReference type="ARBA" id="ARBA00022989"/>
    </source>
</evidence>
<keyword evidence="3 11" id="KW-0645">Protease</keyword>
<feature type="transmembrane region" description="Helical" evidence="12">
    <location>
        <begin position="20"/>
        <end position="43"/>
    </location>
</feature>
<dbReference type="InterPro" id="IPR001915">
    <property type="entry name" value="Peptidase_M48"/>
</dbReference>
<evidence type="ECO:0000313" key="14">
    <source>
        <dbReference type="EMBL" id="MPQ44768.1"/>
    </source>
</evidence>
<dbReference type="InterPro" id="IPR050083">
    <property type="entry name" value="HtpX_protease"/>
</dbReference>
<evidence type="ECO:0000256" key="1">
    <source>
        <dbReference type="ARBA" id="ARBA00004651"/>
    </source>
</evidence>
<organism evidence="14 15">
    <name type="scientific">Clostridium tarantellae</name>
    <dbReference type="NCBI Taxonomy" id="39493"/>
    <lineage>
        <taxon>Bacteria</taxon>
        <taxon>Bacillati</taxon>
        <taxon>Bacillota</taxon>
        <taxon>Clostridia</taxon>
        <taxon>Eubacteriales</taxon>
        <taxon>Clostridiaceae</taxon>
        <taxon>Clostridium</taxon>
    </lineage>
</organism>
<dbReference type="RefSeq" id="WP_152891518.1">
    <property type="nucleotide sequence ID" value="NZ_WHJC01000308.1"/>
</dbReference>
<evidence type="ECO:0000256" key="5">
    <source>
        <dbReference type="ARBA" id="ARBA00022723"/>
    </source>
</evidence>
<keyword evidence="2" id="KW-1003">Cell membrane</keyword>
<comment type="subcellular location">
    <subcellularLocation>
        <location evidence="1">Cell membrane</location>
        <topology evidence="1">Multi-pass membrane protein</topology>
    </subcellularLocation>
</comment>
<keyword evidence="5" id="KW-0479">Metal-binding</keyword>
<dbReference type="EMBL" id="WHJC01000308">
    <property type="protein sequence ID" value="MPQ44768.1"/>
    <property type="molecule type" value="Genomic_DNA"/>
</dbReference>
<feature type="transmembrane region" description="Helical" evidence="12">
    <location>
        <begin position="192"/>
        <end position="212"/>
    </location>
</feature>
<keyword evidence="10 12" id="KW-0472">Membrane</keyword>
<protein>
    <submittedName>
        <fullName evidence="14">M48 family metalloprotease</fullName>
    </submittedName>
</protein>
<reference evidence="14 15" key="1">
    <citation type="submission" date="2019-10" db="EMBL/GenBank/DDBJ databases">
        <title>The Genome Sequence of Clostridium tarantellae Isolated from Fish Brain.</title>
        <authorList>
            <person name="Bano L."/>
            <person name="Kiel M."/>
            <person name="Sales G."/>
            <person name="Doxey A.C."/>
            <person name="Mansfield M.J."/>
            <person name="Schiavone M."/>
            <person name="Rossetto O."/>
            <person name="Pirazzini M."/>
            <person name="Dobrindt U."/>
            <person name="Montecucco C."/>
        </authorList>
    </citation>
    <scope>NUCLEOTIDE SEQUENCE [LARGE SCALE GENOMIC DNA]</scope>
    <source>
        <strain evidence="14 15">DSM 3997</strain>
    </source>
</reference>
<evidence type="ECO:0000256" key="7">
    <source>
        <dbReference type="ARBA" id="ARBA00022833"/>
    </source>
</evidence>
<keyword evidence="7 11" id="KW-0862">Zinc</keyword>
<dbReference type="Proteomes" id="UP000430345">
    <property type="component" value="Unassembled WGS sequence"/>
</dbReference>
<keyword evidence="4 12" id="KW-0812">Transmembrane</keyword>
<evidence type="ECO:0000256" key="4">
    <source>
        <dbReference type="ARBA" id="ARBA00022692"/>
    </source>
</evidence>
<keyword evidence="8 12" id="KW-1133">Transmembrane helix</keyword>
<evidence type="ECO:0000256" key="2">
    <source>
        <dbReference type="ARBA" id="ARBA00022475"/>
    </source>
</evidence>
<sequence length="310" mass="35363">MKLFYELKEALTKKSNRGLIIYLLANFIVVWLLLGKIITSIIFGDLITSFGISKVSQKYSDIITVLSIPTIFSIYYLGLISSLTSLGEWFLRIRVKAKKITNESHKARLYPIFDEVYKRVLIKNPEVSKDIKLFITDNKIPNAFAAGKNTIILTTGLLTLSDEQIKGILAHEFAHIVNKDTTLLLLTRAGNILFNIYVMIATFICYFVGSFFSDHKRGNYTIPIILRFIFVGVIEKLLNLLYLFSLKSSRENEYEADKYSAQLGYGESLAVALDLICNEDYITGFMEDLKASHPKTHLRIERLESIVQFN</sequence>
<keyword evidence="9 11" id="KW-0482">Metalloprotease</keyword>
<dbReference type="Gene3D" id="3.30.2010.10">
    <property type="entry name" value="Metalloproteases ('zincins'), catalytic domain"/>
    <property type="match status" value="1"/>
</dbReference>
<comment type="caution">
    <text evidence="14">The sequence shown here is derived from an EMBL/GenBank/DDBJ whole genome shotgun (WGS) entry which is preliminary data.</text>
</comment>
<comment type="similarity">
    <text evidence="11">Belongs to the peptidase M48 family.</text>
</comment>
<evidence type="ECO:0000256" key="10">
    <source>
        <dbReference type="ARBA" id="ARBA00023136"/>
    </source>
</evidence>
<proteinExistence type="inferred from homology"/>
<evidence type="ECO:0000256" key="3">
    <source>
        <dbReference type="ARBA" id="ARBA00022670"/>
    </source>
</evidence>
<dbReference type="GO" id="GO:0004222">
    <property type="term" value="F:metalloendopeptidase activity"/>
    <property type="evidence" value="ECO:0007669"/>
    <property type="project" value="InterPro"/>
</dbReference>